<gene>
    <name evidence="1" type="ORF">QAD02_001330</name>
</gene>
<proteinExistence type="predicted"/>
<keyword evidence="2" id="KW-1185">Reference proteome</keyword>
<comment type="caution">
    <text evidence="1">The sequence shown here is derived from an EMBL/GenBank/DDBJ whole genome shotgun (WGS) entry which is preliminary data.</text>
</comment>
<dbReference type="EMBL" id="CM056743">
    <property type="protein sequence ID" value="KAJ8670071.1"/>
    <property type="molecule type" value="Genomic_DNA"/>
</dbReference>
<dbReference type="Proteomes" id="UP001239111">
    <property type="component" value="Chromosome 3"/>
</dbReference>
<organism evidence="1 2">
    <name type="scientific">Eretmocerus hayati</name>
    <dbReference type="NCBI Taxonomy" id="131215"/>
    <lineage>
        <taxon>Eukaryota</taxon>
        <taxon>Metazoa</taxon>
        <taxon>Ecdysozoa</taxon>
        <taxon>Arthropoda</taxon>
        <taxon>Hexapoda</taxon>
        <taxon>Insecta</taxon>
        <taxon>Pterygota</taxon>
        <taxon>Neoptera</taxon>
        <taxon>Endopterygota</taxon>
        <taxon>Hymenoptera</taxon>
        <taxon>Apocrita</taxon>
        <taxon>Proctotrupomorpha</taxon>
        <taxon>Chalcidoidea</taxon>
        <taxon>Aphelinidae</taxon>
        <taxon>Aphelininae</taxon>
        <taxon>Eretmocerus</taxon>
    </lineage>
</organism>
<name>A0ACC2NG52_9HYME</name>
<evidence type="ECO:0000313" key="2">
    <source>
        <dbReference type="Proteomes" id="UP001239111"/>
    </source>
</evidence>
<accession>A0ACC2NG52</accession>
<protein>
    <submittedName>
        <fullName evidence="1">Uncharacterized protein</fullName>
    </submittedName>
</protein>
<reference evidence="1" key="1">
    <citation type="submission" date="2023-04" db="EMBL/GenBank/DDBJ databases">
        <title>A chromosome-level genome assembly of the parasitoid wasp Eretmocerus hayati.</title>
        <authorList>
            <person name="Zhong Y."/>
            <person name="Liu S."/>
            <person name="Liu Y."/>
        </authorList>
    </citation>
    <scope>NUCLEOTIDE SEQUENCE</scope>
    <source>
        <strain evidence="1">ZJU_SS_LIU_2023</strain>
    </source>
</reference>
<sequence length="117" mass="13246">MNQSRISIAELLSQNAQFNPEPIGALLRNFQNCLGGVGNTANFHCDTFPPDQEENVAWLNQKSYENNKVTVGEAVERTLKFFLENFLTKKALGQLLELYFALLPSPDNKPKTRFLLD</sequence>
<evidence type="ECO:0000313" key="1">
    <source>
        <dbReference type="EMBL" id="KAJ8670071.1"/>
    </source>
</evidence>